<keyword evidence="5 11" id="KW-0507">mRNA processing</keyword>
<dbReference type="PROSITE" id="PS52002">
    <property type="entry name" value="SM"/>
    <property type="match status" value="1"/>
</dbReference>
<keyword evidence="6 11" id="KW-0747">Spliceosome</keyword>
<evidence type="ECO:0000256" key="9">
    <source>
        <dbReference type="ARBA" id="ARBA00023242"/>
    </source>
</evidence>
<dbReference type="STRING" id="56484.A0A1Y2FUV5"/>
<comment type="function">
    <text evidence="11">Involved in pre-mRNA splicing. Binds and is required for the stability of snRNA U1, U2, U4 and U5 which contain a highly conserved structural motif called the Sm binding site. Involved in cap modification.</text>
</comment>
<dbReference type="EMBL" id="MCFI01000001">
    <property type="protein sequence ID" value="ORY87790.1"/>
    <property type="molecule type" value="Genomic_DNA"/>
</dbReference>
<dbReference type="PANTHER" id="PTHR11193">
    <property type="entry name" value="SMALL NUCLEAR RIBONUCLEOPROTEIN E"/>
    <property type="match status" value="1"/>
</dbReference>
<dbReference type="GeneID" id="63788302"/>
<keyword evidence="9 11" id="KW-0539">Nucleus</keyword>
<sequence length="87" mass="9838">MSGRSQKVMVPPINAIFGFLQKGLPVCIWLYEQTDSRIEGKIRGFDEFMNIVVEDAVSVKQNEEGERRNLGRILLKGDNISLISVRS</sequence>
<comment type="similarity">
    <text evidence="3 11">Belongs to the snRNP Sm proteins family.</text>
</comment>
<comment type="subcellular location">
    <subcellularLocation>
        <location evidence="2">Cytoplasm</location>
    </subcellularLocation>
    <subcellularLocation>
        <location evidence="1 11">Nucleus</location>
    </subcellularLocation>
</comment>
<dbReference type="Gene3D" id="2.30.30.100">
    <property type="match status" value="1"/>
</dbReference>
<name>A0A1Y2FUV5_PROLT</name>
<proteinExistence type="inferred from homology"/>
<evidence type="ECO:0000259" key="12">
    <source>
        <dbReference type="PROSITE" id="PS52002"/>
    </source>
</evidence>
<accession>A0A1Y2FUV5</accession>
<keyword evidence="14" id="KW-1185">Reference proteome</keyword>
<dbReference type="AlphaFoldDB" id="A0A1Y2FUV5"/>
<evidence type="ECO:0000256" key="10">
    <source>
        <dbReference type="ARBA" id="ARBA00023274"/>
    </source>
</evidence>
<protein>
    <recommendedName>
        <fullName evidence="11">Small nuclear ribonucleoprotein E</fullName>
        <shortName evidence="11">snRNP-E</shortName>
    </recommendedName>
    <alternativeName>
        <fullName evidence="11">Sm protein E</fullName>
    </alternativeName>
</protein>
<dbReference type="GO" id="GO:0005685">
    <property type="term" value="C:U1 snRNP"/>
    <property type="evidence" value="ECO:0007669"/>
    <property type="project" value="UniProtKB-UniRule"/>
</dbReference>
<dbReference type="GO" id="GO:0005737">
    <property type="term" value="C:cytoplasm"/>
    <property type="evidence" value="ECO:0007669"/>
    <property type="project" value="UniProtKB-SubCell"/>
</dbReference>
<evidence type="ECO:0000256" key="8">
    <source>
        <dbReference type="ARBA" id="ARBA00023187"/>
    </source>
</evidence>
<dbReference type="GO" id="GO:0000387">
    <property type="term" value="P:spliceosomal snRNP assembly"/>
    <property type="evidence" value="ECO:0007669"/>
    <property type="project" value="UniProtKB-UniRule"/>
</dbReference>
<evidence type="ECO:0000313" key="14">
    <source>
        <dbReference type="Proteomes" id="UP000193685"/>
    </source>
</evidence>
<evidence type="ECO:0000256" key="5">
    <source>
        <dbReference type="ARBA" id="ARBA00022664"/>
    </source>
</evidence>
<dbReference type="OMA" id="VPPINCI"/>
<dbReference type="GO" id="GO:0005682">
    <property type="term" value="C:U5 snRNP"/>
    <property type="evidence" value="ECO:0007669"/>
    <property type="project" value="UniProtKB-UniRule"/>
</dbReference>
<dbReference type="SMART" id="SM00651">
    <property type="entry name" value="Sm"/>
    <property type="match status" value="1"/>
</dbReference>
<evidence type="ECO:0000256" key="6">
    <source>
        <dbReference type="ARBA" id="ARBA00022728"/>
    </source>
</evidence>
<dbReference type="InterPro" id="IPR047575">
    <property type="entry name" value="Sm"/>
</dbReference>
<evidence type="ECO:0000256" key="2">
    <source>
        <dbReference type="ARBA" id="ARBA00004496"/>
    </source>
</evidence>
<dbReference type="Proteomes" id="UP000193685">
    <property type="component" value="Unassembled WGS sequence"/>
</dbReference>
<evidence type="ECO:0000256" key="1">
    <source>
        <dbReference type="ARBA" id="ARBA00004123"/>
    </source>
</evidence>
<dbReference type="RefSeq" id="XP_040728285.1">
    <property type="nucleotide sequence ID" value="XM_040871703.1"/>
</dbReference>
<evidence type="ECO:0000256" key="3">
    <source>
        <dbReference type="ARBA" id="ARBA00006850"/>
    </source>
</evidence>
<dbReference type="SUPFAM" id="SSF50182">
    <property type="entry name" value="Sm-like ribonucleoproteins"/>
    <property type="match status" value="1"/>
</dbReference>
<dbReference type="GO" id="GO:0005681">
    <property type="term" value="C:spliceosomal complex"/>
    <property type="evidence" value="ECO:0007669"/>
    <property type="project" value="UniProtKB-KW"/>
</dbReference>
<dbReference type="GO" id="GO:0005686">
    <property type="term" value="C:U2 snRNP"/>
    <property type="evidence" value="ECO:0007669"/>
    <property type="project" value="UniProtKB-UniRule"/>
</dbReference>
<gene>
    <name evidence="13" type="ORF">BCR37DRAFT_396217</name>
</gene>
<keyword evidence="4" id="KW-0963">Cytoplasm</keyword>
<evidence type="ECO:0000256" key="11">
    <source>
        <dbReference type="RuleBase" id="RU365053"/>
    </source>
</evidence>
<dbReference type="InterPro" id="IPR001163">
    <property type="entry name" value="Sm_dom_euk/arc"/>
</dbReference>
<dbReference type="GO" id="GO:0005687">
    <property type="term" value="C:U4 snRNP"/>
    <property type="evidence" value="ECO:0007669"/>
    <property type="project" value="UniProtKB-UniRule"/>
</dbReference>
<dbReference type="InterPro" id="IPR010920">
    <property type="entry name" value="LSM_dom_sf"/>
</dbReference>
<dbReference type="GO" id="GO:0046540">
    <property type="term" value="C:U4/U6 x U5 tri-snRNP complex"/>
    <property type="evidence" value="ECO:0007669"/>
    <property type="project" value="UniProtKB-UniRule"/>
</dbReference>
<feature type="domain" description="Sm" evidence="12">
    <location>
        <begin position="13"/>
        <end position="87"/>
    </location>
</feature>
<dbReference type="GO" id="GO:0003723">
    <property type="term" value="F:RNA binding"/>
    <property type="evidence" value="ECO:0007669"/>
    <property type="project" value="UniProtKB-KW"/>
</dbReference>
<dbReference type="InterPro" id="IPR027078">
    <property type="entry name" value="snRNP-E"/>
</dbReference>
<dbReference type="Pfam" id="PF01423">
    <property type="entry name" value="LSM"/>
    <property type="match status" value="1"/>
</dbReference>
<keyword evidence="10 11" id="KW-0687">Ribonucleoprotein</keyword>
<dbReference type="OrthoDB" id="25620at2759"/>
<reference evidence="13 14" key="1">
    <citation type="submission" date="2016-07" db="EMBL/GenBank/DDBJ databases">
        <title>Pervasive Adenine N6-methylation of Active Genes in Fungi.</title>
        <authorList>
            <consortium name="DOE Joint Genome Institute"/>
            <person name="Mondo S.J."/>
            <person name="Dannebaum R.O."/>
            <person name="Kuo R.C."/>
            <person name="Labutti K."/>
            <person name="Haridas S."/>
            <person name="Kuo A."/>
            <person name="Salamov A."/>
            <person name="Ahrendt S.R."/>
            <person name="Lipzen A."/>
            <person name="Sullivan W."/>
            <person name="Andreopoulos W.B."/>
            <person name="Clum A."/>
            <person name="Lindquist E."/>
            <person name="Daum C."/>
            <person name="Ramamoorthy G.K."/>
            <person name="Gryganskyi A."/>
            <person name="Culley D."/>
            <person name="Magnuson J.K."/>
            <person name="James T.Y."/>
            <person name="O'Malley M.A."/>
            <person name="Stajich J.E."/>
            <person name="Spatafora J.W."/>
            <person name="Visel A."/>
            <person name="Grigoriev I.V."/>
        </authorList>
    </citation>
    <scope>NUCLEOTIDE SEQUENCE [LARGE SCALE GENOMIC DNA]</scope>
    <source>
        <strain evidence="13 14">12-1054</strain>
    </source>
</reference>
<evidence type="ECO:0000256" key="7">
    <source>
        <dbReference type="ARBA" id="ARBA00022884"/>
    </source>
</evidence>
<comment type="caution">
    <text evidence="13">The sequence shown here is derived from an EMBL/GenBank/DDBJ whole genome shotgun (WGS) entry which is preliminary data.</text>
</comment>
<organism evidence="13 14">
    <name type="scientific">Protomyces lactucae-debilis</name>
    <dbReference type="NCBI Taxonomy" id="2754530"/>
    <lineage>
        <taxon>Eukaryota</taxon>
        <taxon>Fungi</taxon>
        <taxon>Dikarya</taxon>
        <taxon>Ascomycota</taxon>
        <taxon>Taphrinomycotina</taxon>
        <taxon>Taphrinomycetes</taxon>
        <taxon>Taphrinales</taxon>
        <taxon>Protomycetaceae</taxon>
        <taxon>Protomyces</taxon>
    </lineage>
</organism>
<evidence type="ECO:0000313" key="13">
    <source>
        <dbReference type="EMBL" id="ORY87790.1"/>
    </source>
</evidence>
<dbReference type="CDD" id="cd01718">
    <property type="entry name" value="Sm_E"/>
    <property type="match status" value="1"/>
</dbReference>
<evidence type="ECO:0000256" key="4">
    <source>
        <dbReference type="ARBA" id="ARBA00022490"/>
    </source>
</evidence>
<keyword evidence="7 11" id="KW-0694">RNA-binding</keyword>
<keyword evidence="8 11" id="KW-0508">mRNA splicing</keyword>